<evidence type="ECO:0000313" key="1">
    <source>
        <dbReference type="EMBL" id="KAJ6997846.1"/>
    </source>
</evidence>
<dbReference type="AlphaFoldDB" id="A0AAD6W408"/>
<gene>
    <name evidence="1" type="ORF">NC653_014165</name>
</gene>
<keyword evidence="2" id="KW-1185">Reference proteome</keyword>
<dbReference type="PANTHER" id="PTHR21726">
    <property type="entry name" value="PHOSPHATIDYLINOSITOL N-ACETYLGLUCOSAMINYLTRANSFERASE SUBUNIT P DOWN SYNDROME CRITICAL REGION PROTEIN 5 -RELATED"/>
    <property type="match status" value="1"/>
</dbReference>
<comment type="caution">
    <text evidence="1">The sequence shown here is derived from an EMBL/GenBank/DDBJ whole genome shotgun (WGS) entry which is preliminary data.</text>
</comment>
<sequence>MNDTERTCLAITKKKAQRPGGFVGIFFQLFDWNTRFAKKKLFSMKLLPAIYFIYLKTKNTHLI</sequence>
<protein>
    <submittedName>
        <fullName evidence="1">Uncharacterized protein</fullName>
    </submittedName>
</protein>
<dbReference type="PANTHER" id="PTHR21726:SF61">
    <property type="entry name" value="DNAA INITIATOR-ASSOCIATING PROTEIN"/>
    <property type="match status" value="1"/>
</dbReference>
<accession>A0AAD6W408</accession>
<dbReference type="Proteomes" id="UP001164929">
    <property type="component" value="Chromosome 5"/>
</dbReference>
<dbReference type="EMBL" id="JAQIZT010000005">
    <property type="protein sequence ID" value="KAJ6997846.1"/>
    <property type="molecule type" value="Genomic_DNA"/>
</dbReference>
<reference evidence="1" key="1">
    <citation type="journal article" date="2023" name="Mol. Ecol. Resour.">
        <title>Chromosome-level genome assembly of a triploid poplar Populus alba 'Berolinensis'.</title>
        <authorList>
            <person name="Chen S."/>
            <person name="Yu Y."/>
            <person name="Wang X."/>
            <person name="Wang S."/>
            <person name="Zhang T."/>
            <person name="Zhou Y."/>
            <person name="He R."/>
            <person name="Meng N."/>
            <person name="Wang Y."/>
            <person name="Liu W."/>
            <person name="Liu Z."/>
            <person name="Liu J."/>
            <person name="Guo Q."/>
            <person name="Huang H."/>
            <person name="Sederoff R.R."/>
            <person name="Wang G."/>
            <person name="Qu G."/>
            <person name="Chen S."/>
        </authorList>
    </citation>
    <scope>NUCLEOTIDE SEQUENCE</scope>
    <source>
        <strain evidence="1">SC-2020</strain>
    </source>
</reference>
<evidence type="ECO:0000313" key="2">
    <source>
        <dbReference type="Proteomes" id="UP001164929"/>
    </source>
</evidence>
<organism evidence="1 2">
    <name type="scientific">Populus alba x Populus x berolinensis</name>
    <dbReference type="NCBI Taxonomy" id="444605"/>
    <lineage>
        <taxon>Eukaryota</taxon>
        <taxon>Viridiplantae</taxon>
        <taxon>Streptophyta</taxon>
        <taxon>Embryophyta</taxon>
        <taxon>Tracheophyta</taxon>
        <taxon>Spermatophyta</taxon>
        <taxon>Magnoliopsida</taxon>
        <taxon>eudicotyledons</taxon>
        <taxon>Gunneridae</taxon>
        <taxon>Pentapetalae</taxon>
        <taxon>rosids</taxon>
        <taxon>fabids</taxon>
        <taxon>Malpighiales</taxon>
        <taxon>Salicaceae</taxon>
        <taxon>Saliceae</taxon>
        <taxon>Populus</taxon>
    </lineage>
</organism>
<proteinExistence type="predicted"/>
<name>A0AAD6W408_9ROSI</name>